<name>U5E8J3_NOCAS</name>
<dbReference type="InterPro" id="IPR029050">
    <property type="entry name" value="Immunoprotect_excell_Ig-like"/>
</dbReference>
<feature type="compositionally biased region" description="Polar residues" evidence="2">
    <location>
        <begin position="58"/>
        <end position="72"/>
    </location>
</feature>
<dbReference type="EMBL" id="BAFO02000001">
    <property type="protein sequence ID" value="GAD81489.1"/>
    <property type="molecule type" value="Genomic_DNA"/>
</dbReference>
<evidence type="ECO:0000256" key="3">
    <source>
        <dbReference type="SAM" id="Phobius"/>
    </source>
</evidence>
<feature type="region of interest" description="Disordered" evidence="2">
    <location>
        <begin position="57"/>
        <end position="101"/>
    </location>
</feature>
<dbReference type="eggNOG" id="COG0515">
    <property type="taxonomic scope" value="Bacteria"/>
</dbReference>
<dbReference type="OrthoDB" id="3430849at2"/>
<keyword evidence="3" id="KW-0812">Transmembrane</keyword>
<evidence type="ECO:0000256" key="2">
    <source>
        <dbReference type="SAM" id="MobiDB-lite"/>
    </source>
</evidence>
<dbReference type="Pfam" id="PF11611">
    <property type="entry name" value="DUF4352"/>
    <property type="match status" value="1"/>
</dbReference>
<organism evidence="5 6">
    <name type="scientific">Nocardia asteroides NBRC 15531</name>
    <dbReference type="NCBI Taxonomy" id="1110697"/>
    <lineage>
        <taxon>Bacteria</taxon>
        <taxon>Bacillati</taxon>
        <taxon>Actinomycetota</taxon>
        <taxon>Actinomycetes</taxon>
        <taxon>Mycobacteriales</taxon>
        <taxon>Nocardiaceae</taxon>
        <taxon>Nocardia</taxon>
    </lineage>
</organism>
<keyword evidence="3" id="KW-0472">Membrane</keyword>
<dbReference type="Proteomes" id="UP000017048">
    <property type="component" value="Unassembled WGS sequence"/>
</dbReference>
<comment type="caution">
    <text evidence="5">The sequence shown here is derived from an EMBL/GenBank/DDBJ whole genome shotgun (WGS) entry which is preliminary data.</text>
</comment>
<gene>
    <name evidence="5" type="ORF">NCAST_01_00570</name>
</gene>
<keyword evidence="3" id="KW-1133">Transmembrane helix</keyword>
<evidence type="ECO:0000259" key="4">
    <source>
        <dbReference type="Pfam" id="PF11611"/>
    </source>
</evidence>
<proteinExistence type="predicted"/>
<feature type="domain" description="DUF4352" evidence="4">
    <location>
        <begin position="101"/>
        <end position="220"/>
    </location>
</feature>
<evidence type="ECO:0000256" key="1">
    <source>
        <dbReference type="ARBA" id="ARBA00022729"/>
    </source>
</evidence>
<evidence type="ECO:0000313" key="6">
    <source>
        <dbReference type="Proteomes" id="UP000017048"/>
    </source>
</evidence>
<accession>U5E8J3</accession>
<evidence type="ECO:0000313" key="5">
    <source>
        <dbReference type="EMBL" id="GAD81489.1"/>
    </source>
</evidence>
<feature type="region of interest" description="Disordered" evidence="2">
    <location>
        <begin position="1"/>
        <end position="25"/>
    </location>
</feature>
<dbReference type="STRING" id="1824.SAMN05444423_111167"/>
<protein>
    <recommendedName>
        <fullName evidence="4">DUF4352 domain-containing protein</fullName>
    </recommendedName>
</protein>
<keyword evidence="6" id="KW-1185">Reference proteome</keyword>
<dbReference type="InterPro" id="IPR029051">
    <property type="entry name" value="DUF4352"/>
</dbReference>
<feature type="transmembrane region" description="Helical" evidence="3">
    <location>
        <begin position="34"/>
        <end position="55"/>
    </location>
</feature>
<keyword evidence="1" id="KW-0732">Signal</keyword>
<dbReference type="RefSeq" id="WP_022565441.1">
    <property type="nucleotide sequence ID" value="NZ_BAFO02000001.1"/>
</dbReference>
<dbReference type="GeneID" id="91516206"/>
<dbReference type="AlphaFoldDB" id="U5E8J3"/>
<reference evidence="5 6" key="1">
    <citation type="journal article" date="2014" name="BMC Genomics">
        <title>Genome based analysis of type-I polyketide synthase and nonribosomal peptide synthetase gene clusters in seven strains of five representative Nocardia species.</title>
        <authorList>
            <person name="Komaki H."/>
            <person name="Ichikawa N."/>
            <person name="Hosoyama A."/>
            <person name="Takahashi-Nakaguchi A."/>
            <person name="Matsuzawa T."/>
            <person name="Suzuki K."/>
            <person name="Fujita N."/>
            <person name="Gonoi T."/>
        </authorList>
    </citation>
    <scope>NUCLEOTIDE SEQUENCE [LARGE SCALE GENOMIC DNA]</scope>
    <source>
        <strain evidence="5 6">NBRC 15531</strain>
    </source>
</reference>
<dbReference type="Gene3D" id="2.60.40.1240">
    <property type="match status" value="1"/>
</dbReference>
<sequence>MTNPPGYPPQPPFNAPRPFPAPGFRPPPKNNNALILWIAGSCGGVCLLGVFAIGADSPESSNHSRATTTSRVVQGAGIPSNPTSPTTVAPKPAKNQSAPAGTAVRDGKFEFLVTGIEQGATALGSGFWSERATGEFLVVRVQVTNVGNEARTFYGTNQYLYDEQNRKFDSSFGANAALSDDFGSIELNPGLGVSTAIVFDVPPGTVPAVLQFHDSIFSGGVKVRVG</sequence>